<dbReference type="PROSITE" id="PS51645">
    <property type="entry name" value="PHR_CRY_ALPHA_BETA"/>
    <property type="match status" value="1"/>
</dbReference>
<proteinExistence type="inferred from homology"/>
<evidence type="ECO:0000256" key="7">
    <source>
        <dbReference type="PIRSR" id="PIRSR602081-2"/>
    </source>
</evidence>
<keyword evidence="11" id="KW-1185">Reference proteome</keyword>
<dbReference type="GO" id="GO:0003904">
    <property type="term" value="F:deoxyribodipyrimidine photo-lyase activity"/>
    <property type="evidence" value="ECO:0007669"/>
    <property type="project" value="TreeGrafter"/>
</dbReference>
<dbReference type="Pfam" id="PF03441">
    <property type="entry name" value="FAD_binding_7"/>
    <property type="match status" value="1"/>
</dbReference>
<evidence type="ECO:0000256" key="2">
    <source>
        <dbReference type="ARBA" id="ARBA00005862"/>
    </source>
</evidence>
<dbReference type="PANTHER" id="PTHR11455">
    <property type="entry name" value="CRYPTOCHROME"/>
    <property type="match status" value="1"/>
</dbReference>
<dbReference type="InterPro" id="IPR036134">
    <property type="entry name" value="Crypto/Photolyase_FAD-like_sf"/>
</dbReference>
<evidence type="ECO:0000313" key="11">
    <source>
        <dbReference type="Proteomes" id="UP000298681"/>
    </source>
</evidence>
<comment type="caution">
    <text evidence="10">The sequence shown here is derived from an EMBL/GenBank/DDBJ whole genome shotgun (WGS) entry which is preliminary data.</text>
</comment>
<feature type="binding site" evidence="6">
    <location>
        <begin position="239"/>
        <end position="243"/>
    </location>
    <ligand>
        <name>FAD</name>
        <dbReference type="ChEBI" id="CHEBI:57692"/>
    </ligand>
</feature>
<dbReference type="GO" id="GO:0003677">
    <property type="term" value="F:DNA binding"/>
    <property type="evidence" value="ECO:0007669"/>
    <property type="project" value="TreeGrafter"/>
</dbReference>
<feature type="site" description="Electron transfer via tryptophanyl radical" evidence="7">
    <location>
        <position position="360"/>
    </location>
</feature>
<evidence type="ECO:0000313" key="10">
    <source>
        <dbReference type="EMBL" id="TKS54053.1"/>
    </source>
</evidence>
<gene>
    <name evidence="10" type="ORF">E4582_04225</name>
</gene>
<dbReference type="Proteomes" id="UP000298681">
    <property type="component" value="Unassembled WGS sequence"/>
</dbReference>
<dbReference type="Gene3D" id="3.40.50.620">
    <property type="entry name" value="HUPs"/>
    <property type="match status" value="1"/>
</dbReference>
<dbReference type="GO" id="GO:0006139">
    <property type="term" value="P:nucleobase-containing compound metabolic process"/>
    <property type="evidence" value="ECO:0007669"/>
    <property type="project" value="UniProtKB-ARBA"/>
</dbReference>
<dbReference type="Gene3D" id="1.10.579.10">
    <property type="entry name" value="DNA Cyclobutane Dipyrimidine Photolyase, subunit A, domain 3"/>
    <property type="match status" value="1"/>
</dbReference>
<feature type="domain" description="Photolyase/cryptochrome alpha/beta" evidence="9">
    <location>
        <begin position="2"/>
        <end position="131"/>
    </location>
</feature>
<dbReference type="Gene3D" id="1.25.40.80">
    <property type="match status" value="1"/>
</dbReference>
<keyword evidence="5 8" id="KW-0157">Chromophore</keyword>
<dbReference type="RefSeq" id="WP_134673434.1">
    <property type="nucleotide sequence ID" value="NZ_SPUH01000001.1"/>
</dbReference>
<dbReference type="InterPro" id="IPR014729">
    <property type="entry name" value="Rossmann-like_a/b/a_fold"/>
</dbReference>
<evidence type="ECO:0000256" key="6">
    <source>
        <dbReference type="PIRSR" id="PIRSR602081-1"/>
    </source>
</evidence>
<accession>A0A4Z1RD19</accession>
<dbReference type="PANTHER" id="PTHR11455:SF9">
    <property type="entry name" value="CRYPTOCHROME CIRCADIAN CLOCK 5 ISOFORM X1"/>
    <property type="match status" value="1"/>
</dbReference>
<dbReference type="GO" id="GO:0009416">
    <property type="term" value="P:response to light stimulus"/>
    <property type="evidence" value="ECO:0007669"/>
    <property type="project" value="TreeGrafter"/>
</dbReference>
<comment type="similarity">
    <text evidence="8">Belongs to the DNA photolyase family.</text>
</comment>
<dbReference type="InterPro" id="IPR006050">
    <property type="entry name" value="DNA_photolyase_N"/>
</dbReference>
<keyword evidence="10" id="KW-0456">Lyase</keyword>
<feature type="binding site" evidence="6">
    <location>
        <position position="227"/>
    </location>
    <ligand>
        <name>FAD</name>
        <dbReference type="ChEBI" id="CHEBI:57692"/>
    </ligand>
</feature>
<dbReference type="InterPro" id="IPR002081">
    <property type="entry name" value="Cryptochrome/DNA_photolyase_1"/>
</dbReference>
<comment type="similarity">
    <text evidence="2">Belongs to the DNA photolyase class-1 family.</text>
</comment>
<comment type="cofactor">
    <cofactor evidence="6">
        <name>FAD</name>
        <dbReference type="ChEBI" id="CHEBI:57692"/>
    </cofactor>
    <text evidence="6">Binds 1 FAD per subunit.</text>
</comment>
<feature type="site" description="Electron transfer via tryptophanyl radical" evidence="7">
    <location>
        <position position="306"/>
    </location>
</feature>
<sequence length="478" mass="54083">MPIALVWFRNDLRLDDNPALRAAVEGGYQPLMVYIHAPAEEGEWPPGAASDAWRHRSLKALDDRLRARGSVLRCFHGPTQATLESIAVAVDAEAVFWNRRYEPAVEARDTIIKGALRRAGLRAESFNGSLLFEPWEVETAQGDPYRVFTPFWKRARGQWRTPRLWQAPDHFEAPEDDDAVPHGVPLEGLHLAPRRGWDHGCWERFTPGEEGAEDALSRFLQASLADYPRARDLPAVEGTSRLSPHLHFGEISVVRVAQAVIDAGMGEAGDVCLAQLGWREFAHHLLHHYPHTVDADLDPRFADFPWARPQHGVLAAWQRGRTGVPIVDAGMRELWQTGWMHNRVRMLAASYLTKHLRVHWRHGARWFWDTLVDADLANNTMGWQWVAGTGADAAPYFRVFNPVLQARRFDPDAAYISRWIPELDVLPPAHRFAPWEAPDPLLKQLRGYPHQPVVGMAEGRQAALAAYAQVRRKAEPTN</sequence>
<evidence type="ECO:0000256" key="8">
    <source>
        <dbReference type="RuleBase" id="RU004182"/>
    </source>
</evidence>
<dbReference type="EMBL" id="SPUH01000001">
    <property type="protein sequence ID" value="TKS54053.1"/>
    <property type="molecule type" value="Genomic_DNA"/>
</dbReference>
<dbReference type="GO" id="GO:0071949">
    <property type="term" value="F:FAD binding"/>
    <property type="evidence" value="ECO:0007669"/>
    <property type="project" value="TreeGrafter"/>
</dbReference>
<keyword evidence="3 6" id="KW-0285">Flavoprotein</keyword>
<dbReference type="InterPro" id="IPR018394">
    <property type="entry name" value="DNA_photolyase_1_CS_C"/>
</dbReference>
<comment type="cofactor">
    <cofactor evidence="1">
        <name>(6R)-5,10-methylene-5,6,7,8-tetrahydrofolate</name>
        <dbReference type="ChEBI" id="CHEBI:15636"/>
    </cofactor>
</comment>
<dbReference type="SUPFAM" id="SSF52425">
    <property type="entry name" value="Cryptochrome/photolyase, N-terminal domain"/>
    <property type="match status" value="1"/>
</dbReference>
<organism evidence="10 11">
    <name type="scientific">Luteimonas yindakuii</name>
    <dbReference type="NCBI Taxonomy" id="2565782"/>
    <lineage>
        <taxon>Bacteria</taxon>
        <taxon>Pseudomonadati</taxon>
        <taxon>Pseudomonadota</taxon>
        <taxon>Gammaproteobacteria</taxon>
        <taxon>Lysobacterales</taxon>
        <taxon>Lysobacteraceae</taxon>
        <taxon>Luteimonas</taxon>
    </lineage>
</organism>
<dbReference type="SUPFAM" id="SSF48173">
    <property type="entry name" value="Cryptochrome/photolyase FAD-binding domain"/>
    <property type="match status" value="1"/>
</dbReference>
<reference evidence="10 11" key="1">
    <citation type="submission" date="2019-01" db="EMBL/GenBank/DDBJ databases">
        <authorList>
            <person name="Zhang S."/>
        </authorList>
    </citation>
    <scope>NUCLEOTIDE SEQUENCE [LARGE SCALE GENOMIC DNA]</scope>
    <source>
        <strain evidence="10 11">1626</strain>
    </source>
</reference>
<dbReference type="Pfam" id="PF00875">
    <property type="entry name" value="DNA_photolyase"/>
    <property type="match status" value="1"/>
</dbReference>
<dbReference type="GO" id="GO:0006950">
    <property type="term" value="P:response to stress"/>
    <property type="evidence" value="ECO:0007669"/>
    <property type="project" value="UniProtKB-ARBA"/>
</dbReference>
<evidence type="ECO:0000256" key="1">
    <source>
        <dbReference type="ARBA" id="ARBA00001932"/>
    </source>
</evidence>
<evidence type="ECO:0000256" key="4">
    <source>
        <dbReference type="ARBA" id="ARBA00022827"/>
    </source>
</evidence>
<evidence type="ECO:0000256" key="5">
    <source>
        <dbReference type="ARBA" id="ARBA00022991"/>
    </source>
</evidence>
<evidence type="ECO:0000259" key="9">
    <source>
        <dbReference type="PROSITE" id="PS51645"/>
    </source>
</evidence>
<feature type="binding site" evidence="6">
    <location>
        <begin position="373"/>
        <end position="375"/>
    </location>
    <ligand>
        <name>FAD</name>
        <dbReference type="ChEBI" id="CHEBI:57692"/>
    </ligand>
</feature>
<dbReference type="PRINTS" id="PR00147">
    <property type="entry name" value="DNAPHOTLYASE"/>
</dbReference>
<dbReference type="InterPro" id="IPR005101">
    <property type="entry name" value="Cryptochr/Photolyase_FAD-bd"/>
</dbReference>
<feature type="site" description="Electron transfer via tryptophanyl radical" evidence="7">
    <location>
        <position position="383"/>
    </location>
</feature>
<protein>
    <submittedName>
        <fullName evidence="10">Deoxyribodipyrimidine photo-lyase</fullName>
    </submittedName>
</protein>
<dbReference type="AlphaFoldDB" id="A0A4Z1RD19"/>
<keyword evidence="4 6" id="KW-0274">FAD</keyword>
<dbReference type="PROSITE" id="PS00394">
    <property type="entry name" value="DNA_PHOTOLYASES_1_1"/>
    <property type="match status" value="1"/>
</dbReference>
<evidence type="ECO:0000256" key="3">
    <source>
        <dbReference type="ARBA" id="ARBA00022630"/>
    </source>
</evidence>
<dbReference type="InterPro" id="IPR036155">
    <property type="entry name" value="Crypto/Photolyase_N_sf"/>
</dbReference>
<name>A0A4Z1RD19_9GAMM</name>